<proteinExistence type="predicted"/>
<accession>A0ACB9GND3</accession>
<comment type="caution">
    <text evidence="1">The sequence shown here is derived from an EMBL/GenBank/DDBJ whole genome shotgun (WGS) entry which is preliminary data.</text>
</comment>
<keyword evidence="2" id="KW-1185">Reference proteome</keyword>
<reference evidence="1 2" key="2">
    <citation type="journal article" date="2022" name="Mol. Ecol. Resour.">
        <title>The genomes of chicory, endive, great burdock and yacon provide insights into Asteraceae paleo-polyploidization history and plant inulin production.</title>
        <authorList>
            <person name="Fan W."/>
            <person name="Wang S."/>
            <person name="Wang H."/>
            <person name="Wang A."/>
            <person name="Jiang F."/>
            <person name="Liu H."/>
            <person name="Zhao H."/>
            <person name="Xu D."/>
            <person name="Zhang Y."/>
        </authorList>
    </citation>
    <scope>NUCLEOTIDE SEQUENCE [LARGE SCALE GENOMIC DNA]</scope>
    <source>
        <strain evidence="2">cv. Yunnan</strain>
        <tissue evidence="1">Leaves</tissue>
    </source>
</reference>
<sequence length="3826" mass="426858">MATEINIQESVYLKNGESEENRLTSESFEEKVTELLVNKVKQLETSSQVAETVNTPLETSKPTAESGIFFQALSVPMVIADEKSNTPESCKPAKQTEPKEETIKFEEEAIENEVREEDAPEKVESEVGSKLFDSMAPIMKETLEKNQGDSDGVTSSQDAACEDIKETTEHDVTTVADLIKEQDRDFVKEEPEDKSVDAQEASEQCEIGSKDIEEQKSEENIDKIEQDEEIRPVKVENGNSSVELNEAIPTLNKDEDEEKEQEVNVLEKDQDKDDITSAEEVTFEGGLQEKNDHNEDNEHEVVKAKASIEDDTDVYVSKQTTPVKESIKNEEPDDEKAIEKEVCEEKAELEGGIEISDSVMPSQKEPVNVIEKDQGDSDGVTSSQEAPCVDLDETTTVIDFKEQDLNEKPREFIEEETEDKSLDAQEANEECEKGAKEDIEQNPEGSVKKTEKEEETEEIKPGVEIEKKEQNELLPAITTDVCIPIQTKSQVEETEQEEEDTQNDDGLKEKSDSPSIKEVCEETGSEKAEYEEIATVNKGENGDEEKEQEVNVLEKDESKDDVTSAQDVAFEKDLPEKNHHNEDNESDVVTAEESIEKDTEVIGSSKKTEPSDVCISTLTEQEEETTEKNDEEAVESDGGQTNNSGTPMVKEIHEENVSEKNEAEQGLKLSDSSSTALNENETVRENEDQEKEQEIYVLEESQGGRDDVTSSENASNKDIKEATIGQHDTTVAYSETGQGLSATSREILIEAEDKSVDAREETKQYDDGANDEREQKLEESVDETANSCSKNEQEEYTEEIKPSVETIEEKDVCISTQIESQEEAAKNEENAIESDGDKVKPTEYEVKATESEENNDEETIKNDGGQTEKPESPLTEVVCEATSTEMAESEEGVKHFDSFSMALNENETLSKEEKLEKEDEIKSSEEVQGGDDVTISQNASSEDKKETTIGQHDTTEAYVEEGQGVNAMPKKILIEAEDKSIDAEEISLELGQPNEQNVEETHPCQAINENPEDEIKKEDKDLSHEIVEDTNENNTKEEKCTIEQETVEKHSGQDEVSKEKVNDLNETTEVDPREDITPPASLEDTSNSEKEKTESEILPIEDHETVSKVQIPELEPKSEESVLKEECFISETETHLDEEKEIVTKEISSDEKIEVEGGGDDVTSSQNASSEDAQEITTGQHVTTVAYVEEGQGVSSTPKEILIEEAEDKYIDAEEISRKPNEQDVDETRPYVSEIISENPEDEIKKEDKDLSHESVEDTNDDTIKEEKCTLEQEPVEEHSGRDDVSKEKVTDLSAITEVEPQEGIIPSTSLETSTEDTSNSEKEKAESENLPIEDLETVSEIQIPELVPKSEESVQKEECFTSETEKHLDEEKEIVSKEISSDEKTEVQGGGDDVTSSQNASSEDIQETTIDQHVTTVAYVEDGQGVSTTPKEIVIEEAEGKSIDAKEISLELGEPNEQNIEETHPYLSEIISENAEDEIKKEEKDLSHESVEDTNDDAIKEEKCTLEQEPVEEHSGRDKVSKEKVTDLNETTEVEPQEDIIPFTSLETSTEDTSNSEKEKAESANLPIQDLETVSEVQIPELVPKSEESVLKEEYFISETETHLDEKQETITKEISSDEMQKTEQATEIKQDTVKEICEETSSEKTELEEGLKLSDSSDIKINEKDRTNLKDDEEEKDHEVDMSAESQGEDNITSSQNEVSEEKEDLKEKNYYNEGSEGDFIKSGEGVDEDTEEIKSSVETKETATNVCSSTQIKTDEETIVNEEKNGEKAIEYDENEAVSGEENLEKKQDVEETKMGEHATTVTYTEEGQSLATVTKDVYDKEEGDKSFVVQEETEQYDDGENDREQKPEEHTDVTSSQNASNEDIKETTIDQHDTTMAYVEEGQGVIAMPKDILIEAEDKSIDAEEISLELREPNEQNVDETRPCPSEIISENPEDENNKVDKDLSHESVEDTSDNNTEVEKPTLEQVSVEEHNDQDEVSKEKVTDLNETTEVEPQEDITPSTSLETSTEDTSNSKKEKAKSETLPTEDLETVSEVQIPELVPKSEDSVLKEECFISETETHLNEEKGTITEEISSDEKTEQTTEIKQEIVKEECEETRSEKAEIEEGLELSNEKGITGFEDENQEKDQENSVSAESQCEDNITSSRKEASEEKEGLQESNESDFIRSREGVDEDTEEVKSSVETKENTEHVITTNVCSSTQIEPVEETTENEEKNGEKAIENDENEIVSREEKIENKQEDVCSSAQTEPKEETIYNEETNEEAIENDDGQMNLEILENQEKKQELEISELQSGGDDVISSQNVSNEDIKETAIGQHATTTAHFEEGLSVNAITKEIIKEEVEDKSVHAQETSEQSENGAKDNIEQQPEESVDKHVNSCSKTIEGSTKEEADAENKEIESELEAEKQADRTEDRSEMKDEPVLTEKVTKELGQPNEQNVEEIHACLTETTSETTEDKITKKDEDISHDSTEHINENITKEEKCFPDGITKEIEISTLEHEPVGEQNDSQDEVSKERFTDLNETTAVEPQEDVTPSSSLGTSTEDTSSSDKAKAESENLPIEDLESVSEVHIPEVIPISEDSKMKEECLISATATHVDEENGTVTRESPSDENLESTHQPENSYSTIEESVSQLEQTGEINSLYENRDMKEDVTQETQLNSTEDSGEMVKDAILTKEIEQVPLEIEKEKGLNDFKEQIVEEDSYSPELEEKSAQNQKEIVHEISKLDSIPVENPEVTETNIHGQIGQEDNSCESKVTNDRVDQEAKEETIPSLEDASTVESQVNLSNIESTTYPSETEKLVTRALESDCDVQIPEVVADSEESKVKEECTVLETAEYTDENKVEEQDTKTNEISSAPDKEQEIFTEAPTKGDEAKSSDLIIEEKALTKENLEVHGELELTSEPVIEKDHVTIETKPQPKSDITCENITDDQTLESKLEHTTGKDLEDAKGDKEEDATLAPENQIKSTESQNETTKNIVLTDEVAVETEKEMERSEIEGQVSEEDNCPTELDNITSTPNQKELANEIEYSKPIPVGDTEVTEVKAESQIVETIQAAEDLSCSSKASPIIETSKVEMHEDTEQTTTIVEEVKDDSIDEASKDKIIPVLEDSKASELQVDLPELESTDTPLNGQDSMELNEDVSCRTQETNEEQGVRISQLAEREILEEKDVELISGVQTFSEDQRSIKEKAQGSFGVEIKGAKSENEAVEDVIINEVLLEDEKAKESKGIKDIINEEAKLNQSTSDTDEVCQIERSSSRPDELFEAKDSVEDTEDPKFLADNLNVKDETFTVVKGPIEDSEVIASEIERLEKTVTEENIIKADADKEKVTLGEPQADDSAKATYDSTMSSTEQDVIARSEESRDDNMLKLEEKPTEVPENTTEVAKIVPECREASATDVKIREQGELVHHGSQEPSEENTLLSQNGKNTENLEVLPSVEKDGIEGVDKRFEEALVIDVQKHEKDLDHETKDKIEDVESNVECSEIEPLHLEIKEATSEFINQENQREQKKEADESIEAVIPVEDVKTSTREIEVGSVDVEVPSVTDATANKSNSKTVEVHEAGKEEGSAMKQEPLELDAPETFGTATTQDLKISQKSVTDDLINISQTHPEVQKYEVPAYTVDKQSPNEPHQKESTESKTLTEKIDSSHEQGEPIAKSLIPEPANLKANEASGTEPQTSKTAFIDQKEKSESVEPAKFKMADVLQEPAKGNSEVAETLIGERDSALTKDQQVEKEEIGESGVKTDEEGEEEEEDNEDDEKIGSCSDAPVMVEASKDMEVKAPKKSHNILSGVGSKVKHSIAKVKKAITGKSSPKPPSPKAKNQVVG</sequence>
<dbReference type="Proteomes" id="UP001056120">
    <property type="component" value="Linkage Group LG14"/>
</dbReference>
<name>A0ACB9GND3_9ASTR</name>
<evidence type="ECO:0000313" key="1">
    <source>
        <dbReference type="EMBL" id="KAI3784693.1"/>
    </source>
</evidence>
<gene>
    <name evidence="1" type="ORF">L1987_43796</name>
</gene>
<evidence type="ECO:0000313" key="2">
    <source>
        <dbReference type="Proteomes" id="UP001056120"/>
    </source>
</evidence>
<reference evidence="2" key="1">
    <citation type="journal article" date="2022" name="Mol. Ecol. Resour.">
        <title>The genomes of chicory, endive, great burdock and yacon provide insights into Asteraceae palaeo-polyploidization history and plant inulin production.</title>
        <authorList>
            <person name="Fan W."/>
            <person name="Wang S."/>
            <person name="Wang H."/>
            <person name="Wang A."/>
            <person name="Jiang F."/>
            <person name="Liu H."/>
            <person name="Zhao H."/>
            <person name="Xu D."/>
            <person name="Zhang Y."/>
        </authorList>
    </citation>
    <scope>NUCLEOTIDE SEQUENCE [LARGE SCALE GENOMIC DNA]</scope>
    <source>
        <strain evidence="2">cv. Yunnan</strain>
    </source>
</reference>
<organism evidence="1 2">
    <name type="scientific">Smallanthus sonchifolius</name>
    <dbReference type="NCBI Taxonomy" id="185202"/>
    <lineage>
        <taxon>Eukaryota</taxon>
        <taxon>Viridiplantae</taxon>
        <taxon>Streptophyta</taxon>
        <taxon>Embryophyta</taxon>
        <taxon>Tracheophyta</taxon>
        <taxon>Spermatophyta</taxon>
        <taxon>Magnoliopsida</taxon>
        <taxon>eudicotyledons</taxon>
        <taxon>Gunneridae</taxon>
        <taxon>Pentapetalae</taxon>
        <taxon>asterids</taxon>
        <taxon>campanulids</taxon>
        <taxon>Asterales</taxon>
        <taxon>Asteraceae</taxon>
        <taxon>Asteroideae</taxon>
        <taxon>Heliantheae alliance</taxon>
        <taxon>Millerieae</taxon>
        <taxon>Smallanthus</taxon>
    </lineage>
</organism>
<protein>
    <submittedName>
        <fullName evidence="1">Uncharacterized protein</fullName>
    </submittedName>
</protein>
<dbReference type="EMBL" id="CM042031">
    <property type="protein sequence ID" value="KAI3784693.1"/>
    <property type="molecule type" value="Genomic_DNA"/>
</dbReference>